<feature type="transmembrane region" description="Helical" evidence="6">
    <location>
        <begin position="214"/>
        <end position="234"/>
    </location>
</feature>
<dbReference type="GO" id="GO:0005886">
    <property type="term" value="C:plasma membrane"/>
    <property type="evidence" value="ECO:0007669"/>
    <property type="project" value="UniProtKB-SubCell"/>
</dbReference>
<dbReference type="NCBIfam" id="NF037997">
    <property type="entry name" value="Na_Pi_symport"/>
    <property type="match status" value="1"/>
</dbReference>
<name>A0A934VR27_9BACT</name>
<evidence type="ECO:0000256" key="5">
    <source>
        <dbReference type="ARBA" id="ARBA00023136"/>
    </source>
</evidence>
<feature type="transmembrane region" description="Helical" evidence="6">
    <location>
        <begin position="133"/>
        <end position="154"/>
    </location>
</feature>
<dbReference type="GO" id="GO:0005436">
    <property type="term" value="F:sodium:phosphate symporter activity"/>
    <property type="evidence" value="ECO:0007669"/>
    <property type="project" value="InterPro"/>
</dbReference>
<keyword evidence="4 6" id="KW-1133">Transmembrane helix</keyword>
<dbReference type="InterPro" id="IPR004633">
    <property type="entry name" value="NaPi_cotrn-rel/YqeW-like"/>
</dbReference>
<dbReference type="RefSeq" id="WP_200355389.1">
    <property type="nucleotide sequence ID" value="NZ_JAENIL010000015.1"/>
</dbReference>
<dbReference type="GO" id="GO:0044341">
    <property type="term" value="P:sodium-dependent phosphate transport"/>
    <property type="evidence" value="ECO:0007669"/>
    <property type="project" value="InterPro"/>
</dbReference>
<proteinExistence type="predicted"/>
<dbReference type="NCBIfam" id="TIGR00704">
    <property type="entry name" value="NaPi_cotrn_rel"/>
    <property type="match status" value="1"/>
</dbReference>
<gene>
    <name evidence="8" type="ORF">JIN87_09875</name>
</gene>
<keyword evidence="3 6" id="KW-0812">Transmembrane</keyword>
<evidence type="ECO:0000313" key="8">
    <source>
        <dbReference type="EMBL" id="MBK1877178.1"/>
    </source>
</evidence>
<organism evidence="8 9">
    <name type="scientific">Pelagicoccus mobilis</name>
    <dbReference type="NCBI Taxonomy" id="415221"/>
    <lineage>
        <taxon>Bacteria</taxon>
        <taxon>Pseudomonadati</taxon>
        <taxon>Verrucomicrobiota</taxon>
        <taxon>Opitutia</taxon>
        <taxon>Puniceicoccales</taxon>
        <taxon>Pelagicoccaceae</taxon>
        <taxon>Pelagicoccus</taxon>
    </lineage>
</organism>
<evidence type="ECO:0000256" key="1">
    <source>
        <dbReference type="ARBA" id="ARBA00004651"/>
    </source>
</evidence>
<evidence type="ECO:0000313" key="9">
    <source>
        <dbReference type="Proteomes" id="UP000617628"/>
    </source>
</evidence>
<feature type="transmembrane region" description="Helical" evidence="6">
    <location>
        <begin position="106"/>
        <end position="127"/>
    </location>
</feature>
<dbReference type="SUPFAM" id="SSF109755">
    <property type="entry name" value="PhoU-like"/>
    <property type="match status" value="1"/>
</dbReference>
<dbReference type="Proteomes" id="UP000617628">
    <property type="component" value="Unassembled WGS sequence"/>
</dbReference>
<dbReference type="EMBL" id="JAENIL010000015">
    <property type="protein sequence ID" value="MBK1877178.1"/>
    <property type="molecule type" value="Genomic_DNA"/>
</dbReference>
<dbReference type="AlphaFoldDB" id="A0A934VR27"/>
<feature type="transmembrane region" description="Helical" evidence="6">
    <location>
        <begin position="175"/>
        <end position="202"/>
    </location>
</feature>
<feature type="transmembrane region" description="Helical" evidence="6">
    <location>
        <begin position="72"/>
        <end position="94"/>
    </location>
</feature>
<dbReference type="Gene3D" id="1.20.58.220">
    <property type="entry name" value="Phosphate transport system protein phou homolog 2, domain 2"/>
    <property type="match status" value="1"/>
</dbReference>
<keyword evidence="5 6" id="KW-0472">Membrane</keyword>
<evidence type="ECO:0000259" key="7">
    <source>
        <dbReference type="Pfam" id="PF01895"/>
    </source>
</evidence>
<dbReference type="PANTHER" id="PTHR10010">
    <property type="entry name" value="SOLUTE CARRIER FAMILY 34 SODIUM PHOSPHATE , MEMBER 2-RELATED"/>
    <property type="match status" value="1"/>
</dbReference>
<dbReference type="InterPro" id="IPR026022">
    <property type="entry name" value="PhoU_dom"/>
</dbReference>
<keyword evidence="9" id="KW-1185">Reference proteome</keyword>
<feature type="transmembrane region" description="Helical" evidence="6">
    <location>
        <begin position="6"/>
        <end position="28"/>
    </location>
</feature>
<dbReference type="Pfam" id="PF01895">
    <property type="entry name" value="PhoU"/>
    <property type="match status" value="1"/>
</dbReference>
<dbReference type="InterPro" id="IPR003841">
    <property type="entry name" value="Na/Pi_transpt"/>
</dbReference>
<feature type="transmembrane region" description="Helical" evidence="6">
    <location>
        <begin position="286"/>
        <end position="309"/>
    </location>
</feature>
<sequence length="559" mass="59998">MDTPSFSSIAVSLTGGLAIFIIGMGFMTQSLNSIAGARMKDLLSSFTRNRFAAATTGAAITAVVQSSSVTTVLLVGFSSAGLITVAQSVGVIFGANLGSTVTAQIIAFKIADAGPILMALGLAISFAKNRPRLSQFGVLTLGLGAIFFGMQLMGDATRPLRSYPAFLEAMQTIETPIWGIVIGLVFTAIVQSSAATIGLAIIFANGELITLESAIAIAFGANIGTCITAALAAIGRPAAAWRIVFIHIVFNLLGVALWFAFIPQLASASEIITDKILHDPSVGREVAIAHTAFNLINLVLFIGFTGPLAKLATKLVPEKQRATSNAAQPIYLDAIFLETPSLAIDRARMECGRLATLAIGMAEEIPIAAIQGDEASLKKLETRDDDVDDLQTAILNYLSRIDSDELISKDQEALNQVITLVNCWENVGDLLDSHVLPLGHDRLKTGLSISDETKDLLAQLHQNLLRDLRLSLLVTTEEDIAQAKLLKATKAPFNKLADYAENQLRSRLVGRDPDRMELFRLESDLISNLKHIHHYARRPAKQLLAKQARHTLEESPPPS</sequence>
<evidence type="ECO:0000256" key="4">
    <source>
        <dbReference type="ARBA" id="ARBA00022989"/>
    </source>
</evidence>
<accession>A0A934VR27</accession>
<reference evidence="8" key="1">
    <citation type="submission" date="2021-01" db="EMBL/GenBank/DDBJ databases">
        <title>Modified the classification status of verrucomicrobia.</title>
        <authorList>
            <person name="Feng X."/>
        </authorList>
    </citation>
    <scope>NUCLEOTIDE SEQUENCE</scope>
    <source>
        <strain evidence="8">KCTC 13126</strain>
    </source>
</reference>
<evidence type="ECO:0000256" key="2">
    <source>
        <dbReference type="ARBA" id="ARBA00022475"/>
    </source>
</evidence>
<keyword evidence="2" id="KW-1003">Cell membrane</keyword>
<comment type="subcellular location">
    <subcellularLocation>
        <location evidence="1">Cell membrane</location>
        <topology evidence="1">Multi-pass membrane protein</topology>
    </subcellularLocation>
</comment>
<evidence type="ECO:0000256" key="3">
    <source>
        <dbReference type="ARBA" id="ARBA00022692"/>
    </source>
</evidence>
<feature type="domain" description="PhoU" evidence="7">
    <location>
        <begin position="353"/>
        <end position="430"/>
    </location>
</feature>
<protein>
    <submittedName>
        <fullName evidence="8">Na/Pi cotransporter family protein</fullName>
    </submittedName>
</protein>
<evidence type="ECO:0000256" key="6">
    <source>
        <dbReference type="SAM" id="Phobius"/>
    </source>
</evidence>
<dbReference type="Pfam" id="PF02690">
    <property type="entry name" value="Na_Pi_cotrans"/>
    <property type="match status" value="2"/>
</dbReference>
<feature type="transmembrane region" description="Helical" evidence="6">
    <location>
        <begin position="243"/>
        <end position="266"/>
    </location>
</feature>
<dbReference type="PANTHER" id="PTHR10010:SF46">
    <property type="entry name" value="SODIUM-DEPENDENT PHOSPHATE TRANSPORT PROTEIN 2B"/>
    <property type="match status" value="1"/>
</dbReference>
<comment type="caution">
    <text evidence="8">The sequence shown here is derived from an EMBL/GenBank/DDBJ whole genome shotgun (WGS) entry which is preliminary data.</text>
</comment>
<dbReference type="InterPro" id="IPR038078">
    <property type="entry name" value="PhoU-like_sf"/>
</dbReference>